<gene>
    <name evidence="2" type="ORF">Ga0074115_11076</name>
    <name evidence="3" type="ORF">Ga0076813_15435</name>
</gene>
<evidence type="ECO:0000313" key="5">
    <source>
        <dbReference type="Proteomes" id="UP000051634"/>
    </source>
</evidence>
<dbReference type="EMBL" id="LDXT01000087">
    <property type="protein sequence ID" value="KRT54861.1"/>
    <property type="molecule type" value="Genomic_DNA"/>
</dbReference>
<evidence type="ECO:0000256" key="1">
    <source>
        <dbReference type="SAM" id="SignalP"/>
    </source>
</evidence>
<dbReference type="RefSeq" id="WP_057955659.1">
    <property type="nucleotide sequence ID" value="NZ_KQ556887.1"/>
</dbReference>
<accession>A0A0T5YWC3</accession>
<keyword evidence="1" id="KW-0732">Signal</keyword>
<protein>
    <recommendedName>
        <fullName evidence="6">DUF4412 domain-containing protein</fullName>
    </recommendedName>
</protein>
<reference evidence="4 5" key="1">
    <citation type="submission" date="2015-11" db="EMBL/GenBank/DDBJ databases">
        <title>The genome of Candidatus Endoriftia persephone in Ridgeia piscesae and population structure of the North Eastern Pacific vestimentiferan symbionts.</title>
        <authorList>
            <person name="Perez M."/>
            <person name="Juniper K.S."/>
        </authorList>
    </citation>
    <scope>NUCLEOTIDE SEQUENCE [LARGE SCALE GENOMIC DNA]</scope>
    <source>
        <strain evidence="3">Ind10</strain>
        <strain evidence="2">Ind11</strain>
    </source>
</reference>
<dbReference type="STRING" id="54398.Ga0074115_11076"/>
<comment type="caution">
    <text evidence="2">The sequence shown here is derived from an EMBL/GenBank/DDBJ whole genome shotgun (WGS) entry which is preliminary data.</text>
</comment>
<evidence type="ECO:0008006" key="6">
    <source>
        <dbReference type="Google" id="ProtNLM"/>
    </source>
</evidence>
<dbReference type="EMBL" id="LMXI01000151">
    <property type="protein sequence ID" value="KRT59419.1"/>
    <property type="molecule type" value="Genomic_DNA"/>
</dbReference>
<proteinExistence type="predicted"/>
<name>A0A0T5YWC3_9GAMM</name>
<keyword evidence="5" id="KW-1185">Reference proteome</keyword>
<evidence type="ECO:0000313" key="3">
    <source>
        <dbReference type="EMBL" id="KRT59419.1"/>
    </source>
</evidence>
<dbReference type="PROSITE" id="PS51257">
    <property type="entry name" value="PROKAR_LIPOPROTEIN"/>
    <property type="match status" value="1"/>
</dbReference>
<dbReference type="OrthoDB" id="8479446at2"/>
<feature type="chain" id="PRO_5010437708" description="DUF4412 domain-containing protein" evidence="1">
    <location>
        <begin position="25"/>
        <end position="250"/>
    </location>
</feature>
<evidence type="ECO:0000313" key="2">
    <source>
        <dbReference type="EMBL" id="KRT54861.1"/>
    </source>
</evidence>
<evidence type="ECO:0000313" key="4">
    <source>
        <dbReference type="Proteomes" id="UP000051276"/>
    </source>
</evidence>
<dbReference type="Proteomes" id="UP000051634">
    <property type="component" value="Unassembled WGS sequence"/>
</dbReference>
<sequence length="250" mass="27692">MNKGKGLYAALVWLALLFSGALQAGFACIEFSAEMVQLNPGGETVSGRVFVGKRHMRTELRQGGDTIALIADSESGSNLLLNLEQHTYLLQQGRPNVDVKSGRGERNPCEEVEGALCERLGEEQLNGRPASKWQITLGSGEGAQKVTQWLDKQRGFPLRTLSEGGQQAEMRLLGRETLAGRSVEKWQVSVNRPEQEVVRTTQWYDPVLCLAIKEIFPGGRVRELKQIELGEQSPALFVVPEGFNQVEFPR</sequence>
<dbReference type="AlphaFoldDB" id="A0A0T5YWC3"/>
<dbReference type="Proteomes" id="UP000051276">
    <property type="component" value="Unassembled WGS sequence"/>
</dbReference>
<feature type="signal peptide" evidence="1">
    <location>
        <begin position="1"/>
        <end position="24"/>
    </location>
</feature>
<organism evidence="2 5">
    <name type="scientific">endosymbiont of Ridgeia piscesae</name>
    <dbReference type="NCBI Taxonomy" id="54398"/>
    <lineage>
        <taxon>Bacteria</taxon>
        <taxon>Pseudomonadati</taxon>
        <taxon>Pseudomonadota</taxon>
        <taxon>Gammaproteobacteria</taxon>
        <taxon>sulfur-oxidizing symbionts</taxon>
    </lineage>
</organism>